<feature type="compositionally biased region" description="Polar residues" evidence="3">
    <location>
        <begin position="833"/>
        <end position="842"/>
    </location>
</feature>
<feature type="compositionally biased region" description="Basic and acidic residues" evidence="3">
    <location>
        <begin position="451"/>
        <end position="463"/>
    </location>
</feature>
<organism evidence="4 5">
    <name type="scientific">Huso huso</name>
    <name type="common">Beluga</name>
    <name type="synonym">Acipenser huso</name>
    <dbReference type="NCBI Taxonomy" id="61971"/>
    <lineage>
        <taxon>Eukaryota</taxon>
        <taxon>Metazoa</taxon>
        <taxon>Chordata</taxon>
        <taxon>Craniata</taxon>
        <taxon>Vertebrata</taxon>
        <taxon>Euteleostomi</taxon>
        <taxon>Actinopterygii</taxon>
        <taxon>Chondrostei</taxon>
        <taxon>Acipenseriformes</taxon>
        <taxon>Acipenseridae</taxon>
        <taxon>Huso</taxon>
    </lineage>
</organism>
<feature type="compositionally biased region" description="Polar residues" evidence="3">
    <location>
        <begin position="645"/>
        <end position="655"/>
    </location>
</feature>
<feature type="region of interest" description="Disordered" evidence="3">
    <location>
        <begin position="719"/>
        <end position="1049"/>
    </location>
</feature>
<evidence type="ECO:0000256" key="2">
    <source>
        <dbReference type="SAM" id="Coils"/>
    </source>
</evidence>
<keyword evidence="1 2" id="KW-0175">Coiled coil</keyword>
<feature type="compositionally biased region" description="Polar residues" evidence="3">
    <location>
        <begin position="1006"/>
        <end position="1021"/>
    </location>
</feature>
<feature type="compositionally biased region" description="Low complexity" evidence="3">
    <location>
        <begin position="843"/>
        <end position="857"/>
    </location>
</feature>
<feature type="compositionally biased region" description="Basic and acidic residues" evidence="3">
    <location>
        <begin position="891"/>
        <end position="900"/>
    </location>
</feature>
<reference evidence="4 5" key="1">
    <citation type="submission" date="2021-05" db="EMBL/GenBank/DDBJ databases">
        <authorList>
            <person name="Zahm M."/>
            <person name="Klopp C."/>
            <person name="Cabau C."/>
            <person name="Kuhl H."/>
            <person name="Suciu R."/>
            <person name="Ciorpac M."/>
            <person name="Holostenco D."/>
            <person name="Gessner J."/>
            <person name="Wuertz S."/>
            <person name="Hohne C."/>
            <person name="Stock M."/>
            <person name="Gislard M."/>
            <person name="Lluch J."/>
            <person name="Milhes M."/>
            <person name="Lampietro C."/>
            <person name="Lopez Roques C."/>
            <person name="Donnadieu C."/>
            <person name="Du K."/>
            <person name="Schartl M."/>
            <person name="Guiguen Y."/>
        </authorList>
    </citation>
    <scope>NUCLEOTIDE SEQUENCE [LARGE SCALE GENOMIC DNA]</scope>
    <source>
        <strain evidence="4">Hh-F2</strain>
        <tissue evidence="4">Blood</tissue>
    </source>
</reference>
<dbReference type="InterPro" id="IPR050719">
    <property type="entry name" value="Cortactin-Actin_Reg"/>
</dbReference>
<feature type="compositionally biased region" description="Polar residues" evidence="3">
    <location>
        <begin position="569"/>
        <end position="583"/>
    </location>
</feature>
<feature type="compositionally biased region" description="Low complexity" evidence="3">
    <location>
        <begin position="727"/>
        <end position="741"/>
    </location>
</feature>
<evidence type="ECO:0000313" key="4">
    <source>
        <dbReference type="EMBL" id="KAK6474179.1"/>
    </source>
</evidence>
<feature type="compositionally biased region" description="Basic and acidic residues" evidence="3">
    <location>
        <begin position="372"/>
        <end position="383"/>
    </location>
</feature>
<sequence length="1082" mass="120432">MADVTSYKDTTSRHLRHKLQSLGRRLDELEEATKNLQKAEDELLDLQDKVIQVEGSNSSLLNDVDAMRKRVLKIEGKDEEVRKAEELCRLFNEKMEAEENMTKELKTETERLQRRMAEMEKLEEAFTKSKSDCTQLCLSLNEEKNLTKKLASELETFKARLKEIESSESRLDKAEQSLMGELEKLKSFALSFVNERKSFLEKQKQDEQLIQELTQKLEQNNRINVADQSRNASNLLHRSSEIGDLRIEDDLSPGLTTKVGMRKKSLDYLKLSDDVGLRNKSENIKNSSEGQEDNKVKDLNQEIERLKNRLKQLELVEEELKNTEAKNGELQEKFQMEKNHSKALSDQMEQLKVLLSGAKILENGKAENEEINVRGGFRQEKPKYRSGATDQSVSKYKTRELSPQQRRERIRNRDYSQPEESSPKSVRRALSPSLKSRRAGKAGTTASIEAGVKERGRGVEEKAVTSSYMSTSTSQNEVKKTRELPSVLSRYPPAANVQSVQKPWKASSKTNESDGKNRAERLYSGSDLESVNTDTLLEMPNKSASALLSEKQNTKACSLDQPVERLASTPVSKSNGSVLSYRSHSAALLLQDNRSESPSSASETESTGSRRLSSLGEFDPAPEVTALSGRSSVSSKYTRYARLQDSVSEGSSTRSSFEEETAKATATEGMSSEATHTPTGIEIRRVCSPREALRSKAVIKPAIVEIDCKEVMSGTGVEPLIPENKSRTSTKSVSKMSSSITIYPSEPTFTRSSCSSSNSSDPPKERHTSTSNIVITPRESPNTVSIPYEISIPKSEFTLKSSEEAEDELPAEDKIEAQVSRSTFTIKALEPMENNNNETSFESSSSSGSSSGGSSSSWRSHQSTREENTPDVKNVTVRSTWRTKQGAFSADEGKGPKSDAGDEDSDSSSTWRAYRATTVLDGEETSHTSKPSPAELYMRRINSTVGPWEPPEPVRRSKTESLLRKSYTQAHEPITAQELSYRNRPKSPAREDSTDLSATSRRRQSPSDLGSVSKRQSSNHELSGLRGGAPRDEPGTTGKPTTKPAAPVHRVFPPFQVPLGKTSPTYIVLLSSTSRLSERKYS</sequence>
<name>A0ABR0YP24_HUSHU</name>
<dbReference type="PANTHER" id="PTHR23166">
    <property type="entry name" value="FILAMIN/GPBP-INTERACTING PROTEIN"/>
    <property type="match status" value="1"/>
</dbReference>
<dbReference type="Proteomes" id="UP001369086">
    <property type="component" value="Unassembled WGS sequence"/>
</dbReference>
<feature type="compositionally biased region" description="Polar residues" evidence="3">
    <location>
        <begin position="464"/>
        <end position="476"/>
    </location>
</feature>
<feature type="compositionally biased region" description="Low complexity" evidence="3">
    <location>
        <begin position="1035"/>
        <end position="1047"/>
    </location>
</feature>
<feature type="region of interest" description="Disordered" evidence="3">
    <location>
        <begin position="643"/>
        <end position="682"/>
    </location>
</feature>
<feature type="compositionally biased region" description="Basic and acidic residues" evidence="3">
    <location>
        <begin position="511"/>
        <end position="521"/>
    </location>
</feature>
<feature type="compositionally biased region" description="Basic and acidic residues" evidence="3">
    <location>
        <begin position="397"/>
        <end position="416"/>
    </location>
</feature>
<dbReference type="EMBL" id="JAHFZB010000026">
    <property type="protein sequence ID" value="KAK6474179.1"/>
    <property type="molecule type" value="Genomic_DNA"/>
</dbReference>
<feature type="coiled-coil region" evidence="2">
    <location>
        <begin position="12"/>
        <end position="220"/>
    </location>
</feature>
<keyword evidence="5" id="KW-1185">Reference proteome</keyword>
<protein>
    <submittedName>
        <fullName evidence="4">Leucine zipper protein 1-like</fullName>
    </submittedName>
</protein>
<comment type="caution">
    <text evidence="4">The sequence shown here is derived from an EMBL/GenBank/DDBJ whole genome shotgun (WGS) entry which is preliminary data.</text>
</comment>
<feature type="compositionally biased region" description="Polar residues" evidence="3">
    <location>
        <begin position="544"/>
        <end position="556"/>
    </location>
</feature>
<accession>A0ABR0YP24</accession>
<feature type="region of interest" description="Disordered" evidence="3">
    <location>
        <begin position="544"/>
        <end position="631"/>
    </location>
</feature>
<feature type="compositionally biased region" description="Basic and acidic residues" evidence="3">
    <location>
        <begin position="952"/>
        <end position="963"/>
    </location>
</feature>
<gene>
    <name evidence="4" type="ORF">HHUSO_G26374</name>
</gene>
<evidence type="ECO:0000256" key="3">
    <source>
        <dbReference type="SAM" id="MobiDB-lite"/>
    </source>
</evidence>
<dbReference type="PANTHER" id="PTHR23166:SF7">
    <property type="entry name" value="LEUCINE ZIPPER PROTEIN 1"/>
    <property type="match status" value="1"/>
</dbReference>
<proteinExistence type="predicted"/>
<feature type="compositionally biased region" description="Polar residues" evidence="3">
    <location>
        <begin position="769"/>
        <end position="785"/>
    </location>
</feature>
<feature type="compositionally biased region" description="Polar residues" evidence="3">
    <location>
        <begin position="669"/>
        <end position="678"/>
    </location>
</feature>
<feature type="region of interest" description="Disordered" evidence="3">
    <location>
        <begin position="372"/>
        <end position="527"/>
    </location>
</feature>
<evidence type="ECO:0000256" key="1">
    <source>
        <dbReference type="ARBA" id="ARBA00023054"/>
    </source>
</evidence>
<feature type="compositionally biased region" description="Low complexity" evidence="3">
    <location>
        <begin position="596"/>
        <end position="611"/>
    </location>
</feature>
<evidence type="ECO:0000313" key="5">
    <source>
        <dbReference type="Proteomes" id="UP001369086"/>
    </source>
</evidence>
<feature type="coiled-coil region" evidence="2">
    <location>
        <begin position="289"/>
        <end position="340"/>
    </location>
</feature>